<dbReference type="Proteomes" id="UP000198521">
    <property type="component" value="Unassembled WGS sequence"/>
</dbReference>
<gene>
    <name evidence="2" type="ORF">SAMN04487910_4426</name>
</gene>
<evidence type="ECO:0000313" key="2">
    <source>
        <dbReference type="EMBL" id="SEM20387.1"/>
    </source>
</evidence>
<keyword evidence="3" id="KW-1185">Reference proteome</keyword>
<evidence type="ECO:0000256" key="1">
    <source>
        <dbReference type="SAM" id="MobiDB-lite"/>
    </source>
</evidence>
<protein>
    <submittedName>
        <fullName evidence="2">Uncharacterized protein</fullName>
    </submittedName>
</protein>
<dbReference type="STRING" id="1038014.SAMN04487910_4426"/>
<feature type="compositionally biased region" description="Low complexity" evidence="1">
    <location>
        <begin position="66"/>
        <end position="77"/>
    </location>
</feature>
<evidence type="ECO:0000313" key="3">
    <source>
        <dbReference type="Proteomes" id="UP000198521"/>
    </source>
</evidence>
<accession>A0A1H7WHL5</accession>
<feature type="region of interest" description="Disordered" evidence="1">
    <location>
        <begin position="66"/>
        <end position="87"/>
    </location>
</feature>
<dbReference type="AlphaFoldDB" id="A0A1H7WHL5"/>
<dbReference type="EMBL" id="FOAB01000010">
    <property type="protein sequence ID" value="SEM20387.1"/>
    <property type="molecule type" value="Genomic_DNA"/>
</dbReference>
<name>A0A1H7WHL5_AQUAM</name>
<sequence>MSINDREIIIHKSNIMLQNMLKLEGVNKLKKNDQKRIFGGLSLAGADQTYNCTCKNQNVDWTQQAGSASEAAESISSKCDDGQGACW</sequence>
<proteinExistence type="predicted"/>
<organism evidence="2 3">
    <name type="scientific">Aquimarina amphilecti</name>
    <dbReference type="NCBI Taxonomy" id="1038014"/>
    <lineage>
        <taxon>Bacteria</taxon>
        <taxon>Pseudomonadati</taxon>
        <taxon>Bacteroidota</taxon>
        <taxon>Flavobacteriia</taxon>
        <taxon>Flavobacteriales</taxon>
        <taxon>Flavobacteriaceae</taxon>
        <taxon>Aquimarina</taxon>
    </lineage>
</organism>
<reference evidence="3" key="1">
    <citation type="submission" date="2016-10" db="EMBL/GenBank/DDBJ databases">
        <authorList>
            <person name="Varghese N."/>
            <person name="Submissions S."/>
        </authorList>
    </citation>
    <scope>NUCLEOTIDE SEQUENCE [LARGE SCALE GENOMIC DNA]</scope>
    <source>
        <strain evidence="3">DSM 25232 / NCIMB 14723 / 92V</strain>
    </source>
</reference>